<dbReference type="EMBL" id="CM045759">
    <property type="protein sequence ID" value="KAI8019684.1"/>
    <property type="molecule type" value="Genomic_DNA"/>
</dbReference>
<protein>
    <submittedName>
        <fullName evidence="1">Uncharacterized protein</fullName>
    </submittedName>
</protein>
<keyword evidence="2" id="KW-1185">Reference proteome</keyword>
<name>A0ACC0I2U3_9ERIC</name>
<sequence>MSIVVEKAAEEGAVMVEEIEDEEEEEDLSWSSDSEIGDALDYLDSKDDDEAVEGAFTLQTRRPNAHGGLHSRPNTSSLQPLSNRNQKFSITSELLL</sequence>
<comment type="caution">
    <text evidence="1">The sequence shown here is derived from an EMBL/GenBank/DDBJ whole genome shotgun (WGS) entry which is preliminary data.</text>
</comment>
<evidence type="ECO:0000313" key="1">
    <source>
        <dbReference type="EMBL" id="KAI8019684.1"/>
    </source>
</evidence>
<gene>
    <name evidence="1" type="ORF">LOK49_LG04G03881</name>
</gene>
<proteinExistence type="predicted"/>
<reference evidence="1 2" key="1">
    <citation type="journal article" date="2022" name="Plant J.">
        <title>Chromosome-level genome of Camellia lanceoleosa provides a valuable resource for understanding genome evolution and self-incompatibility.</title>
        <authorList>
            <person name="Gong W."/>
            <person name="Xiao S."/>
            <person name="Wang L."/>
            <person name="Liao Z."/>
            <person name="Chang Y."/>
            <person name="Mo W."/>
            <person name="Hu G."/>
            <person name="Li W."/>
            <person name="Zhao G."/>
            <person name="Zhu H."/>
            <person name="Hu X."/>
            <person name="Ji K."/>
            <person name="Xiang X."/>
            <person name="Song Q."/>
            <person name="Yuan D."/>
            <person name="Jin S."/>
            <person name="Zhang L."/>
        </authorList>
    </citation>
    <scope>NUCLEOTIDE SEQUENCE [LARGE SCALE GENOMIC DNA]</scope>
    <source>
        <strain evidence="1">SQ_2022a</strain>
    </source>
</reference>
<evidence type="ECO:0000313" key="2">
    <source>
        <dbReference type="Proteomes" id="UP001060215"/>
    </source>
</evidence>
<dbReference type="Proteomes" id="UP001060215">
    <property type="component" value="Chromosome 2"/>
</dbReference>
<accession>A0ACC0I2U3</accession>
<organism evidence="1 2">
    <name type="scientific">Camellia lanceoleosa</name>
    <dbReference type="NCBI Taxonomy" id="1840588"/>
    <lineage>
        <taxon>Eukaryota</taxon>
        <taxon>Viridiplantae</taxon>
        <taxon>Streptophyta</taxon>
        <taxon>Embryophyta</taxon>
        <taxon>Tracheophyta</taxon>
        <taxon>Spermatophyta</taxon>
        <taxon>Magnoliopsida</taxon>
        <taxon>eudicotyledons</taxon>
        <taxon>Gunneridae</taxon>
        <taxon>Pentapetalae</taxon>
        <taxon>asterids</taxon>
        <taxon>Ericales</taxon>
        <taxon>Theaceae</taxon>
        <taxon>Camellia</taxon>
    </lineage>
</organism>